<dbReference type="SUPFAM" id="SSF46950">
    <property type="entry name" value="Double-stranded DNA-binding domain"/>
    <property type="match status" value="1"/>
</dbReference>
<reference evidence="3 4" key="1">
    <citation type="journal article" date="2004" name="Nature">
        <title>Genome sequence of the ultrasmall unicellular red alga Cyanidioschyzon merolae 10D.</title>
        <authorList>
            <person name="Matsuzaki M."/>
            <person name="Misumi O."/>
            <person name="Shin-i T."/>
            <person name="Maruyama S."/>
            <person name="Takahara M."/>
            <person name="Miyagishima S."/>
            <person name="Mori T."/>
            <person name="Nishida K."/>
            <person name="Yagisawa F."/>
            <person name="Nishida K."/>
            <person name="Yoshida Y."/>
            <person name="Nishimura Y."/>
            <person name="Nakao S."/>
            <person name="Kobayashi T."/>
            <person name="Momoyama Y."/>
            <person name="Higashiyama T."/>
            <person name="Minoda A."/>
            <person name="Sano M."/>
            <person name="Nomoto H."/>
            <person name="Oishi K."/>
            <person name="Hayashi H."/>
            <person name="Ohta F."/>
            <person name="Nishizaka S."/>
            <person name="Haga S."/>
            <person name="Miura S."/>
            <person name="Morishita T."/>
            <person name="Kabeya Y."/>
            <person name="Terasawa K."/>
            <person name="Suzuki Y."/>
            <person name="Ishii Y."/>
            <person name="Asakawa S."/>
            <person name="Takano H."/>
            <person name="Ohta N."/>
            <person name="Kuroiwa H."/>
            <person name="Tanaka K."/>
            <person name="Shimizu N."/>
            <person name="Sugano S."/>
            <person name="Sato N."/>
            <person name="Nozaki H."/>
            <person name="Ogasawara N."/>
            <person name="Kohara Y."/>
            <person name="Kuroiwa T."/>
        </authorList>
    </citation>
    <scope>NUCLEOTIDE SEQUENCE [LARGE SCALE GENOMIC DNA]</scope>
    <source>
        <strain evidence="3 4">10D</strain>
    </source>
</reference>
<accession>M1UPQ4</accession>
<dbReference type="Gramene" id="CMF042CT">
    <property type="protein sequence ID" value="CMF042CT"/>
    <property type="gene ID" value="CMF042C"/>
</dbReference>
<feature type="compositionally biased region" description="Basic and acidic residues" evidence="2">
    <location>
        <begin position="33"/>
        <end position="43"/>
    </location>
</feature>
<evidence type="ECO:0000313" key="4">
    <source>
        <dbReference type="Proteomes" id="UP000007014"/>
    </source>
</evidence>
<keyword evidence="4" id="KW-1185">Reference proteome</keyword>
<dbReference type="AlphaFoldDB" id="M1UPQ4"/>
<name>M1UPQ4_CYAM1</name>
<dbReference type="OMA" id="MQYEMQK"/>
<dbReference type="Proteomes" id="UP000007014">
    <property type="component" value="Chromosome 6"/>
</dbReference>
<dbReference type="PANTHER" id="PTHR10840">
    <property type="entry name" value="PROGRAMMED CELL DEATH PROTEIN 5"/>
    <property type="match status" value="1"/>
</dbReference>
<dbReference type="RefSeq" id="XP_005535712.1">
    <property type="nucleotide sequence ID" value="XM_005535655.1"/>
</dbReference>
<dbReference type="GeneID" id="16993089"/>
<dbReference type="EMBL" id="AP006488">
    <property type="protein sequence ID" value="BAM79426.1"/>
    <property type="molecule type" value="Genomic_DNA"/>
</dbReference>
<dbReference type="HOGENOM" id="CLU_122978_2_1_1"/>
<organism evidence="3 4">
    <name type="scientific">Cyanidioschyzon merolae (strain NIES-3377 / 10D)</name>
    <name type="common">Unicellular red alga</name>
    <dbReference type="NCBI Taxonomy" id="280699"/>
    <lineage>
        <taxon>Eukaryota</taxon>
        <taxon>Rhodophyta</taxon>
        <taxon>Bangiophyceae</taxon>
        <taxon>Cyanidiales</taxon>
        <taxon>Cyanidiaceae</taxon>
        <taxon>Cyanidioschyzon</taxon>
    </lineage>
</organism>
<evidence type="ECO:0000256" key="2">
    <source>
        <dbReference type="SAM" id="MobiDB-lite"/>
    </source>
</evidence>
<dbReference type="InterPro" id="IPR036883">
    <property type="entry name" value="PDCD5-like_sf"/>
</dbReference>
<dbReference type="STRING" id="280699.M1UPQ4"/>
<dbReference type="GO" id="GO:0005829">
    <property type="term" value="C:cytosol"/>
    <property type="evidence" value="ECO:0007669"/>
    <property type="project" value="TreeGrafter"/>
</dbReference>
<feature type="compositionally biased region" description="Polar residues" evidence="2">
    <location>
        <begin position="1"/>
        <end position="16"/>
    </location>
</feature>
<comment type="similarity">
    <text evidence="1">Belongs to the PDCD5 family.</text>
</comment>
<sequence>MQSSRFGWSSTGSDQTPVPGKAPGLATHLDGSSAEKERADEAARQAAAAEEERRRSLLRLILSEEASERLARVALVKPDRARAVEDYLLRAARFGELAPGSRVTEEQLIALLQRVHTESEHRPCVTIARRRTWSDDEDE</sequence>
<evidence type="ECO:0000313" key="3">
    <source>
        <dbReference type="EMBL" id="BAM79426.1"/>
    </source>
</evidence>
<gene>
    <name evidence="3" type="ORF">CYME_CMF042C</name>
</gene>
<dbReference type="InterPro" id="IPR002836">
    <property type="entry name" value="PDCD5-like"/>
</dbReference>
<dbReference type="Pfam" id="PF01984">
    <property type="entry name" value="dsDNA_bind"/>
    <property type="match status" value="1"/>
</dbReference>
<feature type="region of interest" description="Disordered" evidence="2">
    <location>
        <begin position="1"/>
        <end position="48"/>
    </location>
</feature>
<proteinExistence type="inferred from homology"/>
<dbReference type="OrthoDB" id="10252486at2759"/>
<dbReference type="GO" id="GO:0003677">
    <property type="term" value="F:DNA binding"/>
    <property type="evidence" value="ECO:0007669"/>
    <property type="project" value="InterPro"/>
</dbReference>
<reference evidence="3 4" key="2">
    <citation type="journal article" date="2007" name="BMC Biol.">
        <title>A 100%-complete sequence reveals unusually simple genomic features in the hot-spring red alga Cyanidioschyzon merolae.</title>
        <authorList>
            <person name="Nozaki H."/>
            <person name="Takano H."/>
            <person name="Misumi O."/>
            <person name="Terasawa K."/>
            <person name="Matsuzaki M."/>
            <person name="Maruyama S."/>
            <person name="Nishida K."/>
            <person name="Yagisawa F."/>
            <person name="Yoshida Y."/>
            <person name="Fujiwara T."/>
            <person name="Takio S."/>
            <person name="Tamura K."/>
            <person name="Chung S.J."/>
            <person name="Nakamura S."/>
            <person name="Kuroiwa H."/>
            <person name="Tanaka K."/>
            <person name="Sato N."/>
            <person name="Kuroiwa T."/>
        </authorList>
    </citation>
    <scope>NUCLEOTIDE SEQUENCE [LARGE SCALE GENOMIC DNA]</scope>
    <source>
        <strain evidence="3 4">10D</strain>
    </source>
</reference>
<protein>
    <submittedName>
        <fullName evidence="3">Similar to programed cell death protein 5</fullName>
    </submittedName>
</protein>
<dbReference type="PANTHER" id="PTHR10840:SF0">
    <property type="entry name" value="PROGRAMMED CELL DEATH PROTEIN 5"/>
    <property type="match status" value="1"/>
</dbReference>
<dbReference type="GO" id="GO:0005634">
    <property type="term" value="C:nucleus"/>
    <property type="evidence" value="ECO:0007669"/>
    <property type="project" value="TreeGrafter"/>
</dbReference>
<dbReference type="Gene3D" id="1.10.8.140">
    <property type="entry name" value="PDCD5-like"/>
    <property type="match status" value="1"/>
</dbReference>
<dbReference type="KEGG" id="cme:CYME_CMF042C"/>
<dbReference type="eggNOG" id="KOG3431">
    <property type="taxonomic scope" value="Eukaryota"/>
</dbReference>
<evidence type="ECO:0000256" key="1">
    <source>
        <dbReference type="ARBA" id="ARBA00010490"/>
    </source>
</evidence>